<dbReference type="EMBL" id="LR798197">
    <property type="protein sequence ID" value="CAB5151153.1"/>
    <property type="molecule type" value="Genomic_DNA"/>
</dbReference>
<reference evidence="1" key="1">
    <citation type="submission" date="2020-05" db="EMBL/GenBank/DDBJ databases">
        <authorList>
            <person name="Chiriac C."/>
            <person name="Salcher M."/>
            <person name="Ghai R."/>
            <person name="Kavagutti S V."/>
        </authorList>
    </citation>
    <scope>NUCLEOTIDE SEQUENCE</scope>
</reference>
<proteinExistence type="predicted"/>
<sequence length="76" mass="8854">MDKSRQKHFANWIVKQLKKSEGNTMSRQRLWHLFRVDPSYELSDTSAGFSVALKTMLNNGKVEIVFVDNIKSVKLR</sequence>
<protein>
    <submittedName>
        <fullName evidence="1">Uncharacterized protein</fullName>
    </submittedName>
</protein>
<gene>
    <name evidence="1" type="ORF">UFOVP148_26</name>
</gene>
<organism evidence="1">
    <name type="scientific">uncultured Caudovirales phage</name>
    <dbReference type="NCBI Taxonomy" id="2100421"/>
    <lineage>
        <taxon>Viruses</taxon>
        <taxon>Duplodnaviria</taxon>
        <taxon>Heunggongvirae</taxon>
        <taxon>Uroviricota</taxon>
        <taxon>Caudoviricetes</taxon>
        <taxon>Peduoviridae</taxon>
        <taxon>Maltschvirus</taxon>
        <taxon>Maltschvirus maltsch</taxon>
    </lineage>
</organism>
<accession>A0A6J7W8C9</accession>
<name>A0A6J7W8C9_9CAUD</name>
<evidence type="ECO:0000313" key="1">
    <source>
        <dbReference type="EMBL" id="CAB5151153.1"/>
    </source>
</evidence>